<dbReference type="GO" id="GO:0051082">
    <property type="term" value="F:unfolded protein binding"/>
    <property type="evidence" value="ECO:0007669"/>
    <property type="project" value="InterPro"/>
</dbReference>
<evidence type="ECO:0000256" key="2">
    <source>
        <dbReference type="ARBA" id="ARBA00011695"/>
    </source>
</evidence>
<protein>
    <submittedName>
        <fullName evidence="6">Molecular chaperone prefoldin subunit 2</fullName>
    </submittedName>
</protein>
<dbReference type="InterPro" id="IPR027235">
    <property type="entry name" value="PFD2"/>
</dbReference>
<dbReference type="GO" id="GO:0006457">
    <property type="term" value="P:protein folding"/>
    <property type="evidence" value="ECO:0007669"/>
    <property type="project" value="InterPro"/>
</dbReference>
<evidence type="ECO:0000256" key="3">
    <source>
        <dbReference type="ARBA" id="ARBA00023186"/>
    </source>
</evidence>
<organism evidence="6">
    <name type="scientific">Simulium vittatum</name>
    <name type="common">Striped black fly</name>
    <dbReference type="NCBI Taxonomy" id="7192"/>
    <lineage>
        <taxon>Eukaryota</taxon>
        <taxon>Metazoa</taxon>
        <taxon>Ecdysozoa</taxon>
        <taxon>Arthropoda</taxon>
        <taxon>Hexapoda</taxon>
        <taxon>Insecta</taxon>
        <taxon>Pterygota</taxon>
        <taxon>Neoptera</taxon>
        <taxon>Endopterygota</taxon>
        <taxon>Diptera</taxon>
        <taxon>Nematocera</taxon>
        <taxon>Chironomoidea</taxon>
        <taxon>Simuliidae</taxon>
        <taxon>Simulium</taxon>
    </lineage>
</organism>
<comment type="subunit">
    <text evidence="2">Heterohexamer of two PFD-alpha type and four PFD-beta type subunits.</text>
</comment>
<proteinExistence type="evidence at transcript level"/>
<evidence type="ECO:0000256" key="1">
    <source>
        <dbReference type="ARBA" id="ARBA00008045"/>
    </source>
</evidence>
<dbReference type="InterPro" id="IPR002777">
    <property type="entry name" value="PFD_beta-like"/>
</dbReference>
<name>B5M0R2_SIMVI</name>
<dbReference type="Gene3D" id="1.10.287.370">
    <property type="match status" value="1"/>
</dbReference>
<dbReference type="EMBL" id="EU930248">
    <property type="protein sequence ID" value="ACH56876.1"/>
    <property type="molecule type" value="mRNA"/>
</dbReference>
<evidence type="ECO:0000256" key="4">
    <source>
        <dbReference type="ARBA" id="ARBA00024667"/>
    </source>
</evidence>
<dbReference type="CDD" id="cd23163">
    <property type="entry name" value="Prefoldin_2"/>
    <property type="match status" value="1"/>
</dbReference>
<dbReference type="InterPro" id="IPR009053">
    <property type="entry name" value="Prefoldin"/>
</dbReference>
<evidence type="ECO:0000313" key="6">
    <source>
        <dbReference type="EMBL" id="ACH56876.1"/>
    </source>
</evidence>
<dbReference type="Pfam" id="PF01920">
    <property type="entry name" value="Prefoldin_2"/>
    <property type="match status" value="1"/>
</dbReference>
<sequence>MASDLAKKQVKAKTNEEILAEFQSLRNQQRNLVYNLNQLEIDLKEHKTVIDTLKTVDEKRKCFRQIGGVLCEQNVKTVLPQLIQNKDQLEKLIEIGKDQIAKKGIEINQFKDVNNIKIRGQEPTASDVGADDKATEASSAGGKSVLVNN</sequence>
<evidence type="ECO:0000256" key="5">
    <source>
        <dbReference type="SAM" id="MobiDB-lite"/>
    </source>
</evidence>
<comment type="similarity">
    <text evidence="1">Belongs to the prefoldin subunit beta family.</text>
</comment>
<accession>B5M0R2</accession>
<dbReference type="SUPFAM" id="SSF46579">
    <property type="entry name" value="Prefoldin"/>
    <property type="match status" value="1"/>
</dbReference>
<keyword evidence="3" id="KW-0143">Chaperone</keyword>
<dbReference type="PANTHER" id="PTHR13303">
    <property type="entry name" value="PREFOLDIN SUBUNIT 2"/>
    <property type="match status" value="1"/>
</dbReference>
<comment type="function">
    <text evidence="4">Binds specifically to cytosolic chaperonin (c-CPN) and transfers target proteins to it. Binds to nascent polypeptide chain and promotes folding in an environment in which there are many competing pathways for nonnative proteins.</text>
</comment>
<dbReference type="GO" id="GO:0016272">
    <property type="term" value="C:prefoldin complex"/>
    <property type="evidence" value="ECO:0007669"/>
    <property type="project" value="InterPro"/>
</dbReference>
<feature type="region of interest" description="Disordered" evidence="5">
    <location>
        <begin position="122"/>
        <end position="149"/>
    </location>
</feature>
<dbReference type="FunFam" id="1.10.287.370:FF:000002">
    <property type="entry name" value="Prefoldin subunit 2"/>
    <property type="match status" value="1"/>
</dbReference>
<dbReference type="AlphaFoldDB" id="B5M0R2"/>
<reference evidence="6" key="1">
    <citation type="journal article" date="2009" name="J. Proteome Res.">
        <title>Insight into the sialome of the Black Fly, Simulium vittatum.</title>
        <authorList>
            <person name="Andersen J.F."/>
            <person name="Pham V.M."/>
            <person name="Meng Z."/>
            <person name="Champagne D.E."/>
            <person name="Ribeiro J.M."/>
        </authorList>
    </citation>
    <scope>NUCLEOTIDE SEQUENCE</scope>
    <source>
        <tissue evidence="6">Salivary glands</tissue>
    </source>
</reference>